<dbReference type="FunFam" id="3.40.50.300:FF:000011">
    <property type="entry name" value="Putative ABC transporter ATP-binding component"/>
    <property type="match status" value="1"/>
</dbReference>
<evidence type="ECO:0000259" key="6">
    <source>
        <dbReference type="Pfam" id="PF00005"/>
    </source>
</evidence>
<feature type="domain" description="ABC-transporter extension" evidence="7">
    <location>
        <begin position="325"/>
        <end position="409"/>
    </location>
</feature>
<dbReference type="Pfam" id="PF00005">
    <property type="entry name" value="ABC_tran"/>
    <property type="match status" value="1"/>
</dbReference>
<dbReference type="SUPFAM" id="SSF52540">
    <property type="entry name" value="P-loop containing nucleoside triphosphate hydrolases"/>
    <property type="match status" value="2"/>
</dbReference>
<accession>A0A8C5NIY4</accession>
<protein>
    <submittedName>
        <fullName evidence="8">Uncharacterized protein</fullName>
    </submittedName>
</protein>
<feature type="transmembrane region" description="Helical" evidence="5">
    <location>
        <begin position="78"/>
        <end position="99"/>
    </location>
</feature>
<feature type="transmembrane region" description="Helical" evidence="5">
    <location>
        <begin position="176"/>
        <end position="197"/>
    </location>
</feature>
<dbReference type="InterPro" id="IPR032781">
    <property type="entry name" value="ABC_tran_Xtn"/>
</dbReference>
<dbReference type="AlphaFoldDB" id="A0A8C5NIY4"/>
<dbReference type="InterPro" id="IPR051309">
    <property type="entry name" value="ABCF_ATPase"/>
</dbReference>
<dbReference type="Pfam" id="PF12848">
    <property type="entry name" value="ABC_tran_Xtn"/>
    <property type="match status" value="1"/>
</dbReference>
<organism evidence="8 9">
    <name type="scientific">Junco hyemalis</name>
    <name type="common">Dark-eyed junco</name>
    <dbReference type="NCBI Taxonomy" id="40217"/>
    <lineage>
        <taxon>Eukaryota</taxon>
        <taxon>Metazoa</taxon>
        <taxon>Chordata</taxon>
        <taxon>Craniata</taxon>
        <taxon>Vertebrata</taxon>
        <taxon>Euteleostomi</taxon>
        <taxon>Archelosauria</taxon>
        <taxon>Archosauria</taxon>
        <taxon>Dinosauria</taxon>
        <taxon>Saurischia</taxon>
        <taxon>Theropoda</taxon>
        <taxon>Coelurosauria</taxon>
        <taxon>Aves</taxon>
        <taxon>Neognathae</taxon>
        <taxon>Neoaves</taxon>
        <taxon>Telluraves</taxon>
        <taxon>Australaves</taxon>
        <taxon>Passeriformes</taxon>
        <taxon>Passerellidae</taxon>
        <taxon>Junco</taxon>
    </lineage>
</organism>
<feature type="transmembrane region" description="Helical" evidence="5">
    <location>
        <begin position="12"/>
        <end position="30"/>
    </location>
</feature>
<feature type="transmembrane region" description="Helical" evidence="5">
    <location>
        <begin position="143"/>
        <end position="164"/>
    </location>
</feature>
<proteinExistence type="inferred from homology"/>
<dbReference type="PANTHER" id="PTHR42855:SF2">
    <property type="entry name" value="DRUG RESISTANCE ABC TRANSPORTER,ATP-BINDING PROTEIN"/>
    <property type="match status" value="1"/>
</dbReference>
<evidence type="ECO:0000256" key="3">
    <source>
        <dbReference type="ARBA" id="ARBA00022840"/>
    </source>
</evidence>
<dbReference type="Gene3D" id="3.40.50.300">
    <property type="entry name" value="P-loop containing nucleotide triphosphate hydrolases"/>
    <property type="match status" value="2"/>
</dbReference>
<reference evidence="8" key="1">
    <citation type="submission" date="2025-08" db="UniProtKB">
        <authorList>
            <consortium name="Ensembl"/>
        </authorList>
    </citation>
    <scope>IDENTIFICATION</scope>
</reference>
<dbReference type="Proteomes" id="UP000694408">
    <property type="component" value="Unplaced"/>
</dbReference>
<evidence type="ECO:0000256" key="5">
    <source>
        <dbReference type="SAM" id="Phobius"/>
    </source>
</evidence>
<evidence type="ECO:0000256" key="1">
    <source>
        <dbReference type="ARBA" id="ARBA00011054"/>
    </source>
</evidence>
<evidence type="ECO:0000256" key="4">
    <source>
        <dbReference type="SAM" id="Coils"/>
    </source>
</evidence>
<feature type="transmembrane region" description="Helical" evidence="5">
    <location>
        <begin position="105"/>
        <end position="123"/>
    </location>
</feature>
<name>A0A8C5NIY4_JUNHY</name>
<evidence type="ECO:0000259" key="7">
    <source>
        <dbReference type="Pfam" id="PF12848"/>
    </source>
</evidence>
<feature type="transmembrane region" description="Helical" evidence="5">
    <location>
        <begin position="42"/>
        <end position="66"/>
    </location>
</feature>
<keyword evidence="3" id="KW-0067">ATP-binding</keyword>
<dbReference type="Ensembl" id="ENSJHYT00000003086.1">
    <property type="protein sequence ID" value="ENSJHYP00000002480.1"/>
    <property type="gene ID" value="ENSJHYG00000002084.1"/>
</dbReference>
<keyword evidence="4" id="KW-0175">Coiled coil</keyword>
<keyword evidence="5" id="KW-0812">Transmembrane</keyword>
<dbReference type="InterPro" id="IPR003439">
    <property type="entry name" value="ABC_transporter-like_ATP-bd"/>
</dbReference>
<evidence type="ECO:0000256" key="2">
    <source>
        <dbReference type="ARBA" id="ARBA00022741"/>
    </source>
</evidence>
<reference evidence="8" key="2">
    <citation type="submission" date="2025-09" db="UniProtKB">
        <authorList>
            <consortium name="Ensembl"/>
        </authorList>
    </citation>
    <scope>IDENTIFICATION</scope>
</reference>
<keyword evidence="2" id="KW-0547">Nucleotide-binding</keyword>
<keyword evidence="9" id="KW-1185">Reference proteome</keyword>
<feature type="domain" description="ABC transporter" evidence="6">
    <location>
        <begin position="434"/>
        <end position="564"/>
    </location>
</feature>
<dbReference type="OMA" id="MQFGAEP"/>
<keyword evidence="5" id="KW-0472">Membrane</keyword>
<dbReference type="GO" id="GO:0005524">
    <property type="term" value="F:ATP binding"/>
    <property type="evidence" value="ECO:0007669"/>
    <property type="project" value="UniProtKB-KW"/>
</dbReference>
<dbReference type="CDD" id="cd03221">
    <property type="entry name" value="ABCF_EF-3"/>
    <property type="match status" value="1"/>
</dbReference>
<evidence type="ECO:0000313" key="8">
    <source>
        <dbReference type="Ensembl" id="ENSJHYP00000002480.1"/>
    </source>
</evidence>
<feature type="coiled-coil region" evidence="4">
    <location>
        <begin position="343"/>
        <end position="370"/>
    </location>
</feature>
<keyword evidence="5" id="KW-1133">Transmembrane helix</keyword>
<sequence>MKNKINRIASYLPFVCYLLLNFYCIGIYFPTMNEESSLAGILLWYVLPILGVFMLGFLFMFVFKRYKSISPLDRQIQFILYTIFNSLESILFSLVLLSLPNMTRMYILFLLLWVFVPVSQYLAMKSYQESKGEWKPNTKKVSFAFSFILVCSILSLFAILLFNLNKTQDKMLSLESLIPFDIPFLIASCLCLVLIEVMEEKDALYSKPDFSEEDGIKAGELEGEFADLGGWDADSQIETLLSSLGVPSEDYDVPMKGLDEKIKVKVLLAQALFGNPDYLLMDEPTNGLDPMAADWLEEYLSTYENTVLVVSHDRYFLNKVCTRMLDVDYGKITPFIGNYDFWYESSQLALKQSREDNAKKEERIKELKDFIARFAANAAKSRQATSRKKMLDRITLDDIKPSSRKYPFIDFRPEREIGNDCLEVHHLSVEGKFKDISFTLNHNEKVAFISDDTSIISALFDVIAGRNEKYEGRFKWGITVTKDYFPNDFSEFENVTCSLVDYLRPYSKEQLDSYIRGFLGRMLFSGDEALKPVNVLSGGEKVRLRLTRMMMKPSNFYIFDDPTNHLDLESVQSLNQALIKFRGGLAFQSHDREFIETIATRIIAITKDGTFLDWRGDYSSFLQKFSEMTKRRMK</sequence>
<dbReference type="PANTHER" id="PTHR42855">
    <property type="entry name" value="ABC TRANSPORTER ATP-BINDING SUBUNIT"/>
    <property type="match status" value="1"/>
</dbReference>
<evidence type="ECO:0000313" key="9">
    <source>
        <dbReference type="Proteomes" id="UP000694408"/>
    </source>
</evidence>
<dbReference type="GO" id="GO:0016887">
    <property type="term" value="F:ATP hydrolysis activity"/>
    <property type="evidence" value="ECO:0007669"/>
    <property type="project" value="InterPro"/>
</dbReference>
<comment type="similarity">
    <text evidence="1">Belongs to the ABC transporter superfamily. ABCF family. EF3 subfamily.</text>
</comment>
<dbReference type="InterPro" id="IPR027417">
    <property type="entry name" value="P-loop_NTPase"/>
</dbReference>